<dbReference type="SUPFAM" id="SSF52540">
    <property type="entry name" value="P-loop containing nucleoside triphosphate hydrolases"/>
    <property type="match status" value="1"/>
</dbReference>
<dbReference type="InterPro" id="IPR027417">
    <property type="entry name" value="P-loop_NTPase"/>
</dbReference>
<evidence type="ECO:0000256" key="1">
    <source>
        <dbReference type="ARBA" id="ARBA00005771"/>
    </source>
</evidence>
<evidence type="ECO:0000313" key="5">
    <source>
        <dbReference type="EMBL" id="MBN3312853.1"/>
    </source>
</evidence>
<gene>
    <name evidence="5" type="primary">Sult6b1_4</name>
    <name evidence="5" type="ORF">GTO95_0015758</name>
</gene>
<name>A0A8J7NIU3_ATRSP</name>
<dbReference type="Pfam" id="PF00685">
    <property type="entry name" value="Sulfotransfer_1"/>
    <property type="match status" value="1"/>
</dbReference>
<evidence type="ECO:0000313" key="6">
    <source>
        <dbReference type="Proteomes" id="UP000736164"/>
    </source>
</evidence>
<dbReference type="Proteomes" id="UP000736164">
    <property type="component" value="Unassembled WGS sequence"/>
</dbReference>
<dbReference type="AlphaFoldDB" id="A0A8J7NIU3"/>
<dbReference type="Gene3D" id="3.40.50.300">
    <property type="entry name" value="P-loop containing nucleotide triphosphate hydrolases"/>
    <property type="match status" value="1"/>
</dbReference>
<accession>A0A8J7NIU3</accession>
<evidence type="ECO:0000256" key="2">
    <source>
        <dbReference type="ARBA" id="ARBA00022679"/>
    </source>
</evidence>
<organism evidence="5 6">
    <name type="scientific">Atractosteus spatula</name>
    <name type="common">Alligator gar</name>
    <name type="synonym">Lepisosteus spatula</name>
    <dbReference type="NCBI Taxonomy" id="7917"/>
    <lineage>
        <taxon>Eukaryota</taxon>
        <taxon>Metazoa</taxon>
        <taxon>Chordata</taxon>
        <taxon>Craniata</taxon>
        <taxon>Vertebrata</taxon>
        <taxon>Euteleostomi</taxon>
        <taxon>Actinopterygii</taxon>
        <taxon>Neopterygii</taxon>
        <taxon>Holostei</taxon>
        <taxon>Semionotiformes</taxon>
        <taxon>Lepisosteidae</taxon>
        <taxon>Atractosteus</taxon>
    </lineage>
</organism>
<feature type="non-terminal residue" evidence="5">
    <location>
        <position position="1"/>
    </location>
</feature>
<comment type="similarity">
    <text evidence="1 3">Belongs to the sulfotransferase 1 family.</text>
</comment>
<dbReference type="EMBL" id="JAAWVO010008515">
    <property type="protein sequence ID" value="MBN3312853.1"/>
    <property type="molecule type" value="Genomic_DNA"/>
</dbReference>
<feature type="non-terminal residue" evidence="5">
    <location>
        <position position="164"/>
    </location>
</feature>
<reference evidence="5" key="1">
    <citation type="journal article" date="2021" name="Cell">
        <title>Tracing the genetic footprints of vertebrate landing in non-teleost ray-finned fishes.</title>
        <authorList>
            <person name="Bi X."/>
            <person name="Wang K."/>
            <person name="Yang L."/>
            <person name="Pan H."/>
            <person name="Jiang H."/>
            <person name="Wei Q."/>
            <person name="Fang M."/>
            <person name="Yu H."/>
            <person name="Zhu C."/>
            <person name="Cai Y."/>
            <person name="He Y."/>
            <person name="Gan X."/>
            <person name="Zeng H."/>
            <person name="Yu D."/>
            <person name="Zhu Y."/>
            <person name="Jiang H."/>
            <person name="Qiu Q."/>
            <person name="Yang H."/>
            <person name="Zhang Y.E."/>
            <person name="Wang W."/>
            <person name="Zhu M."/>
            <person name="He S."/>
            <person name="Zhang G."/>
        </authorList>
    </citation>
    <scope>NUCLEOTIDE SEQUENCE</scope>
    <source>
        <strain evidence="5">Allg_001</strain>
    </source>
</reference>
<dbReference type="GO" id="GO:0008146">
    <property type="term" value="F:sulfotransferase activity"/>
    <property type="evidence" value="ECO:0007669"/>
    <property type="project" value="InterPro"/>
</dbReference>
<dbReference type="EC" id="2.8.2.-" evidence="3"/>
<evidence type="ECO:0000259" key="4">
    <source>
        <dbReference type="Pfam" id="PF00685"/>
    </source>
</evidence>
<protein>
    <recommendedName>
        <fullName evidence="3">Sulfotransferase</fullName>
        <ecNumber evidence="3">2.8.2.-</ecNumber>
    </recommendedName>
</protein>
<keyword evidence="2 3" id="KW-0808">Transferase</keyword>
<proteinExistence type="inferred from homology"/>
<feature type="domain" description="Sulfotransferase" evidence="4">
    <location>
        <begin position="112"/>
        <end position="156"/>
    </location>
</feature>
<comment type="caution">
    <text evidence="5">The sequence shown here is derived from an EMBL/GenBank/DDBJ whole genome shotgun (WGS) entry which is preliminary data.</text>
</comment>
<evidence type="ECO:0000256" key="3">
    <source>
        <dbReference type="RuleBase" id="RU361155"/>
    </source>
</evidence>
<dbReference type="PANTHER" id="PTHR11783">
    <property type="entry name" value="SULFOTRANSFERASE SULT"/>
    <property type="match status" value="1"/>
</dbReference>
<dbReference type="InterPro" id="IPR000863">
    <property type="entry name" value="Sulfotransferase_dom"/>
</dbReference>
<sequence>SKINMNKEFQTELTKRMEAAKHMKEEDKLYCYNGLLYPTIMCSPENLKALETFEAREDDVMLAAYPKCGFNWMIRVLHKIVAAATGRTDENPNDHPKFPPMLEFLDPDIFPQVLVVFRNPKDTAVSFFHFTNGNPVLPTAESWDKFFLDFISGEGNRRNHNLIH</sequence>
<keyword evidence="6" id="KW-1185">Reference proteome</keyword>